<dbReference type="OrthoDB" id="541052at2759"/>
<dbReference type="AlphaFoldDB" id="A0A9N9RIP7"/>
<dbReference type="PANTHER" id="PTHR12203:SF122">
    <property type="entry name" value="GLYCOSYL TRANSFERASE CAP10 DOMAIN-CONTAINING PROTEIN"/>
    <property type="match status" value="1"/>
</dbReference>
<feature type="chain" id="PRO_5040121109" description="Glycosyl transferase CAP10 domain-containing protein" evidence="3">
    <location>
        <begin position="20"/>
        <end position="483"/>
    </location>
</feature>
<dbReference type="Pfam" id="PF05686">
    <property type="entry name" value="Glyco_transf_90"/>
    <property type="match status" value="1"/>
</dbReference>
<dbReference type="InterPro" id="IPR006598">
    <property type="entry name" value="CAP10"/>
</dbReference>
<reference evidence="5" key="1">
    <citation type="submission" date="2022-01" db="EMBL/GenBank/DDBJ databases">
        <authorList>
            <person name="King R."/>
        </authorList>
    </citation>
    <scope>NUCLEOTIDE SEQUENCE</scope>
</reference>
<keyword evidence="3" id="KW-0732">Signal</keyword>
<dbReference type="PANTHER" id="PTHR12203">
    <property type="entry name" value="KDEL LYS-ASP-GLU-LEU CONTAINING - RELATED"/>
    <property type="match status" value="1"/>
</dbReference>
<keyword evidence="6" id="KW-1185">Reference proteome</keyword>
<dbReference type="GO" id="GO:0046527">
    <property type="term" value="F:glucosyltransferase activity"/>
    <property type="evidence" value="ECO:0007669"/>
    <property type="project" value="TreeGrafter"/>
</dbReference>
<feature type="signal peptide" evidence="3">
    <location>
        <begin position="1"/>
        <end position="19"/>
    </location>
</feature>
<comment type="subcellular location">
    <subcellularLocation>
        <location evidence="1">Endoplasmic reticulum lumen</location>
    </subcellularLocation>
</comment>
<evidence type="ECO:0000256" key="1">
    <source>
        <dbReference type="ARBA" id="ARBA00004319"/>
    </source>
</evidence>
<name>A0A9N9RIP7_9DIPT</name>
<reference evidence="5" key="2">
    <citation type="submission" date="2022-10" db="EMBL/GenBank/DDBJ databases">
        <authorList>
            <consortium name="ENA_rothamsted_submissions"/>
            <consortium name="culmorum"/>
            <person name="King R."/>
        </authorList>
    </citation>
    <scope>NUCLEOTIDE SEQUENCE</scope>
</reference>
<evidence type="ECO:0000259" key="4">
    <source>
        <dbReference type="SMART" id="SM00672"/>
    </source>
</evidence>
<protein>
    <recommendedName>
        <fullName evidence="4">Glycosyl transferase CAP10 domain-containing protein</fullName>
    </recommendedName>
</protein>
<organism evidence="5 6">
    <name type="scientific">Chironomus riparius</name>
    <dbReference type="NCBI Taxonomy" id="315576"/>
    <lineage>
        <taxon>Eukaryota</taxon>
        <taxon>Metazoa</taxon>
        <taxon>Ecdysozoa</taxon>
        <taxon>Arthropoda</taxon>
        <taxon>Hexapoda</taxon>
        <taxon>Insecta</taxon>
        <taxon>Pterygota</taxon>
        <taxon>Neoptera</taxon>
        <taxon>Endopterygota</taxon>
        <taxon>Diptera</taxon>
        <taxon>Nematocera</taxon>
        <taxon>Chironomoidea</taxon>
        <taxon>Chironomidae</taxon>
        <taxon>Chironominae</taxon>
        <taxon>Chironomus</taxon>
    </lineage>
</organism>
<evidence type="ECO:0000256" key="2">
    <source>
        <dbReference type="ARBA" id="ARBA00045690"/>
    </source>
</evidence>
<dbReference type="EMBL" id="OU895877">
    <property type="protein sequence ID" value="CAG9797007.1"/>
    <property type="molecule type" value="Genomic_DNA"/>
</dbReference>
<gene>
    <name evidence="5" type="ORF">CHIRRI_LOCUS8</name>
</gene>
<dbReference type="Proteomes" id="UP001153620">
    <property type="component" value="Chromosome 1"/>
</dbReference>
<evidence type="ECO:0000313" key="5">
    <source>
        <dbReference type="EMBL" id="CAG9797007.1"/>
    </source>
</evidence>
<dbReference type="SMART" id="SM00672">
    <property type="entry name" value="CAP10"/>
    <property type="match status" value="1"/>
</dbReference>
<comment type="function">
    <text evidence="2">Protein O-glucosyltransferase. Catalyzes the reaction that attaches glucose through an O-glycosidic linkage to a conserved serine residue found in the consensus sequence C-X-S-X-[PA]-C in epidermal growth factor-like repeats. Regulates Notch signaling by glucosylating Notch in the ER, glucosylation is required for the correct folding and cleavage of Notch.</text>
</comment>
<accession>A0A9N9RIP7</accession>
<evidence type="ECO:0000256" key="3">
    <source>
        <dbReference type="SAM" id="SignalP"/>
    </source>
</evidence>
<feature type="domain" description="Glycosyl transferase CAP10" evidence="4">
    <location>
        <begin position="219"/>
        <end position="456"/>
    </location>
</feature>
<dbReference type="GO" id="GO:0005788">
    <property type="term" value="C:endoplasmic reticulum lumen"/>
    <property type="evidence" value="ECO:0007669"/>
    <property type="project" value="UniProtKB-SubCell"/>
</dbReference>
<dbReference type="InterPro" id="IPR051091">
    <property type="entry name" value="O-Glucosyltr/Glycosyltrsf_90"/>
</dbReference>
<evidence type="ECO:0000313" key="6">
    <source>
        <dbReference type="Proteomes" id="UP001153620"/>
    </source>
</evidence>
<proteinExistence type="predicted"/>
<sequence length="483" mass="57455">MKMWKLLLICLLRISITYCWVHDGLIIETDLIKNNINLPVNYFYVQFLNIYGRNVTFLSERDQHLFNFTLRSNCRRYSLDKIYTGDGLFILRIRAYQECHHIELELKFRNKHIKDSPICISSIYPENCKCPKTIKKIKYLMNCGDKIEEQIEKDLDNFKEINFTEMRNYVKQNYENSRSSSICNYVFKENEIYRKCYGQYVGFKMFVDAMLISLKNKVLLPDLEFFFNLGDWPIVKATSSEKFPIFSWCGSKSTLDIVVPTYELTESTINMMYRTSVDIFSVQKEKWRWNEKISKGFFKGRDSRRERLELVLLAKKYTNLLNCTITNFFFFKDEISIYGPKTDHIAFTDFFKYKYQINIDGTVAAYRFPYLLASNSVVLKQDSNYYEHFYNKLEPFKHFIPFSHDPKLNLIKNIILLSQNDNEAKKISKNARQFVFNNLSPNNIYCYYITLLEKFSEKIVSPISISKDMDKLEDNSIECSCKK</sequence>